<dbReference type="AlphaFoldDB" id="A0A0A9DPW1"/>
<feature type="compositionally biased region" description="Basic residues" evidence="1">
    <location>
        <begin position="23"/>
        <end position="38"/>
    </location>
</feature>
<evidence type="ECO:0000313" key="2">
    <source>
        <dbReference type="EMBL" id="JAD85822.1"/>
    </source>
</evidence>
<feature type="region of interest" description="Disordered" evidence="1">
    <location>
        <begin position="1"/>
        <end position="84"/>
    </location>
</feature>
<protein>
    <submittedName>
        <fullName evidence="2">Uncharacterized protein</fullName>
    </submittedName>
</protein>
<dbReference type="EMBL" id="GBRH01212073">
    <property type="protein sequence ID" value="JAD85822.1"/>
    <property type="molecule type" value="Transcribed_RNA"/>
</dbReference>
<name>A0A0A9DPW1_ARUDO</name>
<sequence length="120" mass="13365">MNKSRSQVDSDEPNSLQNSLTKIPHKTTKPPTKTRSRRTSPTTSRGAPAHQFLIHSPQTRKSLTVSSRRSFPERDLLNAGPTFPCRAPYRLSRTLGSAPATAPIRRVPSVRHWPQNLGTT</sequence>
<proteinExistence type="predicted"/>
<evidence type="ECO:0000256" key="1">
    <source>
        <dbReference type="SAM" id="MobiDB-lite"/>
    </source>
</evidence>
<accession>A0A0A9DPW1</accession>
<organism evidence="2">
    <name type="scientific">Arundo donax</name>
    <name type="common">Giant reed</name>
    <name type="synonym">Donax arundinaceus</name>
    <dbReference type="NCBI Taxonomy" id="35708"/>
    <lineage>
        <taxon>Eukaryota</taxon>
        <taxon>Viridiplantae</taxon>
        <taxon>Streptophyta</taxon>
        <taxon>Embryophyta</taxon>
        <taxon>Tracheophyta</taxon>
        <taxon>Spermatophyta</taxon>
        <taxon>Magnoliopsida</taxon>
        <taxon>Liliopsida</taxon>
        <taxon>Poales</taxon>
        <taxon>Poaceae</taxon>
        <taxon>PACMAD clade</taxon>
        <taxon>Arundinoideae</taxon>
        <taxon>Arundineae</taxon>
        <taxon>Arundo</taxon>
    </lineage>
</organism>
<feature type="compositionally biased region" description="Polar residues" evidence="1">
    <location>
        <begin position="56"/>
        <end position="69"/>
    </location>
</feature>
<reference evidence="2" key="2">
    <citation type="journal article" date="2015" name="Data Brief">
        <title>Shoot transcriptome of the giant reed, Arundo donax.</title>
        <authorList>
            <person name="Barrero R.A."/>
            <person name="Guerrero F.D."/>
            <person name="Moolhuijzen P."/>
            <person name="Goolsby J.A."/>
            <person name="Tidwell J."/>
            <person name="Bellgard S.E."/>
            <person name="Bellgard M.I."/>
        </authorList>
    </citation>
    <scope>NUCLEOTIDE SEQUENCE</scope>
    <source>
        <tissue evidence="2">Shoot tissue taken approximately 20 cm above the soil surface</tissue>
    </source>
</reference>
<reference evidence="2" key="1">
    <citation type="submission" date="2014-09" db="EMBL/GenBank/DDBJ databases">
        <authorList>
            <person name="Magalhaes I.L.F."/>
            <person name="Oliveira U."/>
            <person name="Santos F.R."/>
            <person name="Vidigal T.H.D.A."/>
            <person name="Brescovit A.D."/>
            <person name="Santos A.J."/>
        </authorList>
    </citation>
    <scope>NUCLEOTIDE SEQUENCE</scope>
    <source>
        <tissue evidence="2">Shoot tissue taken approximately 20 cm above the soil surface</tissue>
    </source>
</reference>
<feature type="compositionally biased region" description="Polar residues" evidence="1">
    <location>
        <begin position="1"/>
        <end position="21"/>
    </location>
</feature>